<dbReference type="AlphaFoldDB" id="A0A9N9YAQ8"/>
<reference evidence="2" key="1">
    <citation type="submission" date="2021-10" db="EMBL/GenBank/DDBJ databases">
        <authorList>
            <person name="Piombo E."/>
        </authorList>
    </citation>
    <scope>NUCLEOTIDE SEQUENCE</scope>
</reference>
<accession>A0A9N9YAQ8</accession>
<protein>
    <submittedName>
        <fullName evidence="2">Uncharacterized protein</fullName>
    </submittedName>
</protein>
<evidence type="ECO:0000313" key="3">
    <source>
        <dbReference type="Proteomes" id="UP000754883"/>
    </source>
</evidence>
<gene>
    <name evidence="2" type="ORF">CBYS24578_00006027</name>
</gene>
<organism evidence="2 3">
    <name type="scientific">Clonostachys byssicola</name>
    <dbReference type="NCBI Taxonomy" id="160290"/>
    <lineage>
        <taxon>Eukaryota</taxon>
        <taxon>Fungi</taxon>
        <taxon>Dikarya</taxon>
        <taxon>Ascomycota</taxon>
        <taxon>Pezizomycotina</taxon>
        <taxon>Sordariomycetes</taxon>
        <taxon>Hypocreomycetidae</taxon>
        <taxon>Hypocreales</taxon>
        <taxon>Bionectriaceae</taxon>
        <taxon>Clonostachys</taxon>
    </lineage>
</organism>
<sequence>MAETQDFLVEDWHAEGEPVPGNKTGCEARPTPRRVVGLGQDALGEKYASEPSVHEEVYTPAEVSVPEEPAHEGVADFEVSALVGAVDHEVGFCLVSGILAAEAFALEAASSNEEAPGRGAFALADVSARGEASVLVEGFRGSEVTLVASGPVLVVTLEASEVCHEVHLGGGDEVQVETAVAVFARGEILAVGSLEREVRSG</sequence>
<proteinExistence type="predicted"/>
<evidence type="ECO:0000313" key="2">
    <source>
        <dbReference type="EMBL" id="CAH0005436.1"/>
    </source>
</evidence>
<name>A0A9N9YAQ8_9HYPO</name>
<feature type="region of interest" description="Disordered" evidence="1">
    <location>
        <begin position="1"/>
        <end position="32"/>
    </location>
</feature>
<keyword evidence="3" id="KW-1185">Reference proteome</keyword>
<dbReference type="OrthoDB" id="10464717at2759"/>
<dbReference type="EMBL" id="CABFNO020001568">
    <property type="protein sequence ID" value="CAH0005436.1"/>
    <property type="molecule type" value="Genomic_DNA"/>
</dbReference>
<comment type="caution">
    <text evidence="2">The sequence shown here is derived from an EMBL/GenBank/DDBJ whole genome shotgun (WGS) entry which is preliminary data.</text>
</comment>
<dbReference type="Proteomes" id="UP000754883">
    <property type="component" value="Unassembled WGS sequence"/>
</dbReference>
<evidence type="ECO:0000256" key="1">
    <source>
        <dbReference type="SAM" id="MobiDB-lite"/>
    </source>
</evidence>